<proteinExistence type="predicted"/>
<dbReference type="AlphaFoldDB" id="A0A371YPN3"/>
<evidence type="ECO:0000313" key="2">
    <source>
        <dbReference type="EMBL" id="RFC83416.1"/>
    </source>
</evidence>
<sequence length="949" mass="108701">MNAPSIFLKLTDLEHQLPDFLNASQAYHLDKSLNPQNLIETKQHLTQLNIQPQHIIFDATSPSLLLSSAFMLYPKAQFLIYQTEKDVPYWLDLHTQEHYYITDHNIAQIDDQSDSQIPTAQDSDLKETLQLNSDADLNATLASTQNASQELLTESIIEPSSEALDQFDDVAETDLALHPIKTIQASHAKYAQDSDQRLLHEIFKHCAWGLDQKDNQNKVDELMQEIAQRSLISKDLVKRAEVKRKQGIRAKQLTDELNKNFKALNQQDFQIWFDEVLASNTATAIHKHLNLQFENKQNWRNKQKQKTYTNHSLVISPTINKHQAHPNSLRHLSPSSTWDILIDETGTAHENIQHLNHADKNLGRYVALAIPQGVTLPALSEKFHATEEKDSQVLDHVIQTILNHPVGVIGISAKDDLAYRSPRWLSNIEALIKLVLRLLPLSNDHINTVNILIEERGIFTNAIDLLPLQQLISAQLESLDEARYKDLKLTLKIIAKSEHPYNGYVDALAHCWGGSSAQKRLAKAKFKGHCFLLSDKSVIERIYSTLNDKIPLKPQDWYQAICAVSQEPEQSLLHTALNQIGEMCQHNQALWKSYLQEVSDQLGQKNYQPNILSYTLGWLKNYQPDQAKFPPHLHLEWLTAQLASDNHMGRMNTDLIGEALSFGAQLHDEDAPLVAQLYLRIAVAATNTFEFAQAKILLDHAKQPIAVMGRLNYAKWLSSQGQIAAFTQNYTEAEYYFNEAITEFRKLSDSEQAAKNILQTQTYQLINAMEQANTHFSEQHILTDYFKQLLDKVVVKYAGNTQAAFQHHVLVRAMVFDQNLNDIIQQYLALNADWQTEDSHPWMLINFWRAWLLYQDQQDDRATELMQWALQGNEESQNVTLRWIKLIIATVAHRLNLISSTTLENQQAELLELLPEAPHQAWQYLYQADLQQPQQWLDAITACLPFNFK</sequence>
<organism evidence="2 3">
    <name type="scientific">Acinetobacter sichuanensis</name>
    <dbReference type="NCBI Taxonomy" id="2136183"/>
    <lineage>
        <taxon>Bacteria</taxon>
        <taxon>Pseudomonadati</taxon>
        <taxon>Pseudomonadota</taxon>
        <taxon>Gammaproteobacteria</taxon>
        <taxon>Moraxellales</taxon>
        <taxon>Moraxellaceae</taxon>
        <taxon>Acinetobacter</taxon>
    </lineage>
</organism>
<accession>A0A371YPN3</accession>
<evidence type="ECO:0000313" key="1">
    <source>
        <dbReference type="EMBL" id="MFC2998141.1"/>
    </source>
</evidence>
<dbReference type="Proteomes" id="UP000240957">
    <property type="component" value="Unassembled WGS sequence"/>
</dbReference>
<comment type="caution">
    <text evidence="2">The sequence shown here is derived from an EMBL/GenBank/DDBJ whole genome shotgun (WGS) entry which is preliminary data.</text>
</comment>
<name>A0A371YPN3_9GAMM</name>
<reference evidence="2 3" key="2">
    <citation type="submission" date="2018-08" db="EMBL/GenBank/DDBJ databases">
        <title>The draft genome of Acinetobacter sichuanensis strain WCHAc060041.</title>
        <authorList>
            <person name="Qin J."/>
            <person name="Feng Y."/>
            <person name="Zong Z."/>
        </authorList>
    </citation>
    <scope>NUCLEOTIDE SEQUENCE [LARGE SCALE GENOMIC DNA]</scope>
    <source>
        <strain evidence="2 3">WCHAc060041</strain>
    </source>
</reference>
<dbReference type="OrthoDB" id="6188198at2"/>
<reference evidence="1" key="1">
    <citation type="journal article" date="2014" name="Int. J. Syst. Evol. Microbiol.">
        <title>Complete genome of a new Firmicutes species belonging to the dominant human colonic microbiota ('Ruminococcus bicirculans') reveals two chromosomes and a selective capacity to utilize plant glucans.</title>
        <authorList>
            <consortium name="NISC Comparative Sequencing Program"/>
            <person name="Wegmann U."/>
            <person name="Louis P."/>
            <person name="Goesmann A."/>
            <person name="Henrissat B."/>
            <person name="Duncan S.H."/>
            <person name="Flint H.J."/>
        </authorList>
    </citation>
    <scope>NUCLEOTIDE SEQUENCE</scope>
    <source>
        <strain evidence="1">KCTC 62575</strain>
    </source>
</reference>
<keyword evidence="4" id="KW-1185">Reference proteome</keyword>
<evidence type="ECO:0000313" key="4">
    <source>
        <dbReference type="Proteomes" id="UP001595455"/>
    </source>
</evidence>
<protein>
    <submittedName>
        <fullName evidence="2">Uncharacterized protein</fullName>
    </submittedName>
</protein>
<dbReference type="RefSeq" id="WP_107008443.1">
    <property type="nucleotide sequence ID" value="NZ_JBHRSF010000170.1"/>
</dbReference>
<reference evidence="4" key="3">
    <citation type="journal article" date="2019" name="Int. J. Syst. Evol. Microbiol.">
        <title>The Global Catalogue of Microorganisms (GCM) 10K type strain sequencing project: providing services to taxonomists for standard genome sequencing and annotation.</title>
        <authorList>
            <consortium name="The Broad Institute Genomics Platform"/>
            <consortium name="The Broad Institute Genome Sequencing Center for Infectious Disease"/>
            <person name="Wu L."/>
            <person name="Ma J."/>
        </authorList>
    </citation>
    <scope>NUCLEOTIDE SEQUENCE [LARGE SCALE GENOMIC DNA]</scope>
    <source>
        <strain evidence="4">KCTC 62575</strain>
    </source>
</reference>
<evidence type="ECO:0000313" key="3">
    <source>
        <dbReference type="Proteomes" id="UP000240957"/>
    </source>
</evidence>
<dbReference type="EMBL" id="PYIX02000017">
    <property type="protein sequence ID" value="RFC83416.1"/>
    <property type="molecule type" value="Genomic_DNA"/>
</dbReference>
<gene>
    <name evidence="1" type="ORF">ACFODO_23405</name>
    <name evidence="2" type="ORF">C9E89_011235</name>
</gene>
<reference evidence="1" key="4">
    <citation type="submission" date="2024-09" db="EMBL/GenBank/DDBJ databases">
        <authorList>
            <person name="Sun Q."/>
            <person name="Mori K."/>
        </authorList>
    </citation>
    <scope>NUCLEOTIDE SEQUENCE</scope>
    <source>
        <strain evidence="1">KCTC 62575</strain>
    </source>
</reference>
<dbReference type="Proteomes" id="UP001595455">
    <property type="component" value="Unassembled WGS sequence"/>
</dbReference>
<dbReference type="EMBL" id="JBHRSF010000170">
    <property type="protein sequence ID" value="MFC2998141.1"/>
    <property type="molecule type" value="Genomic_DNA"/>
</dbReference>